<reference evidence="3 4" key="1">
    <citation type="submission" date="2024-07" db="EMBL/GenBank/DDBJ databases">
        <title>Draft Genome Sequence of Ferrimicrobium acidiphilum Strain YE2023, Isolated from a Pulp of Bioleach Reactor.</title>
        <authorList>
            <person name="Elkina Y.A."/>
            <person name="Bulaeva A.G."/>
            <person name="Beletsky A.V."/>
            <person name="Mardanov A.V."/>
        </authorList>
    </citation>
    <scope>NUCLEOTIDE SEQUENCE [LARGE SCALE GENOMIC DNA]</scope>
    <source>
        <strain evidence="3 4">YE2023</strain>
    </source>
</reference>
<accession>A0ABV3Y016</accession>
<proteinExistence type="predicted"/>
<dbReference type="Proteomes" id="UP001560267">
    <property type="component" value="Unassembled WGS sequence"/>
</dbReference>
<keyword evidence="2" id="KW-0472">Membrane</keyword>
<protein>
    <submittedName>
        <fullName evidence="3">Uncharacterized protein</fullName>
    </submittedName>
</protein>
<feature type="transmembrane region" description="Helical" evidence="2">
    <location>
        <begin position="39"/>
        <end position="60"/>
    </location>
</feature>
<sequence length="90" mass="9197">MNRPIGTGIIVFGIIVAAAGAIMKYAVTTSTTGFSITEAGLILLIVGIVTIVLGIIVTLASGRRHTVTTEQVQATPSGTVRSVDSKDNLG</sequence>
<evidence type="ECO:0000313" key="4">
    <source>
        <dbReference type="Proteomes" id="UP001560267"/>
    </source>
</evidence>
<evidence type="ECO:0000313" key="3">
    <source>
        <dbReference type="EMBL" id="MEX6428896.1"/>
    </source>
</evidence>
<keyword evidence="2" id="KW-1133">Transmembrane helix</keyword>
<organism evidence="3 4">
    <name type="scientific">Ferrimicrobium acidiphilum</name>
    <dbReference type="NCBI Taxonomy" id="121039"/>
    <lineage>
        <taxon>Bacteria</taxon>
        <taxon>Bacillati</taxon>
        <taxon>Actinomycetota</taxon>
        <taxon>Acidimicrobiia</taxon>
        <taxon>Acidimicrobiales</taxon>
        <taxon>Acidimicrobiaceae</taxon>
        <taxon>Ferrimicrobium</taxon>
    </lineage>
</organism>
<evidence type="ECO:0000256" key="1">
    <source>
        <dbReference type="SAM" id="MobiDB-lite"/>
    </source>
</evidence>
<name>A0ABV3Y016_9ACTN</name>
<keyword evidence="2" id="KW-0812">Transmembrane</keyword>
<feature type="transmembrane region" description="Helical" evidence="2">
    <location>
        <begin position="7"/>
        <end position="27"/>
    </location>
</feature>
<dbReference type="RefSeq" id="WP_298383393.1">
    <property type="nucleotide sequence ID" value="NZ_JBFSHR010000007.1"/>
</dbReference>
<dbReference type="EMBL" id="JBFSHR010000007">
    <property type="protein sequence ID" value="MEX6428896.1"/>
    <property type="molecule type" value="Genomic_DNA"/>
</dbReference>
<feature type="region of interest" description="Disordered" evidence="1">
    <location>
        <begin position="68"/>
        <end position="90"/>
    </location>
</feature>
<evidence type="ECO:0000256" key="2">
    <source>
        <dbReference type="SAM" id="Phobius"/>
    </source>
</evidence>
<comment type="caution">
    <text evidence="3">The sequence shown here is derived from an EMBL/GenBank/DDBJ whole genome shotgun (WGS) entry which is preliminary data.</text>
</comment>
<keyword evidence="4" id="KW-1185">Reference proteome</keyword>
<feature type="compositionally biased region" description="Polar residues" evidence="1">
    <location>
        <begin position="68"/>
        <end position="82"/>
    </location>
</feature>
<gene>
    <name evidence="3" type="ORF">AB6A68_03470</name>
</gene>